<dbReference type="PANTHER" id="PTHR34355:SF13">
    <property type="entry name" value="JOSEPHIN-LIKE PROTEIN"/>
    <property type="match status" value="1"/>
</dbReference>
<accession>A0A8B8K1E6</accession>
<dbReference type="AlphaFoldDB" id="A0A8B8K1E6"/>
<dbReference type="PANTHER" id="PTHR34355">
    <property type="entry name" value="JOSEPHIN-LIKE PROTEIN"/>
    <property type="match status" value="1"/>
</dbReference>
<dbReference type="KEGG" id="aprc:113851190"/>
<keyword evidence="1" id="KW-1185">Reference proteome</keyword>
<reference evidence="2" key="2">
    <citation type="submission" date="2025-08" db="UniProtKB">
        <authorList>
            <consortium name="RefSeq"/>
        </authorList>
    </citation>
    <scope>IDENTIFICATION</scope>
    <source>
        <tissue evidence="2">Young leaves</tissue>
    </source>
</reference>
<dbReference type="OrthoDB" id="847636at2759"/>
<evidence type="ECO:0000313" key="2">
    <source>
        <dbReference type="RefSeq" id="XP_027337466.1"/>
    </source>
</evidence>
<dbReference type="RefSeq" id="XP_027337466.1">
    <property type="nucleotide sequence ID" value="XM_027481665.1"/>
</dbReference>
<evidence type="ECO:0000313" key="1">
    <source>
        <dbReference type="Proteomes" id="UP000694853"/>
    </source>
</evidence>
<reference evidence="1" key="1">
    <citation type="journal article" date="2019" name="Toxins">
        <title>Detection of Abrin-Like and Prepropulchellin-Like Toxin Genes and Transcripts Using Whole Genome Sequencing and Full-Length Transcript Sequencing of Abrus precatorius.</title>
        <authorList>
            <person name="Hovde B.T."/>
            <person name="Daligault H.E."/>
            <person name="Hanschen E.R."/>
            <person name="Kunde Y.A."/>
            <person name="Johnson M.B."/>
            <person name="Starkenburg S.R."/>
            <person name="Johnson S.L."/>
        </authorList>
    </citation>
    <scope>NUCLEOTIDE SEQUENCE [LARGE SCALE GENOMIC DNA]</scope>
</reference>
<protein>
    <submittedName>
        <fullName evidence="2">Josephin-like protein</fullName>
    </submittedName>
</protein>
<dbReference type="Proteomes" id="UP000694853">
    <property type="component" value="Unplaced"/>
</dbReference>
<proteinExistence type="predicted"/>
<name>A0A8B8K1E6_ABRPR</name>
<sequence length="126" mass="14690">MNHTGFEKTSLSWKHNTRQRVATRNQHKRRCMFRIPWRCELSPIEFLKGVADKVTEAMCLKSVRRSSNRGSFSMRRSKPIVASVDYYRAAAVEDCIEFMHSSFSRSNSLTATPGEEITYKYSFKKI</sequence>
<organism evidence="1 2">
    <name type="scientific">Abrus precatorius</name>
    <name type="common">Indian licorice</name>
    <name type="synonym">Glycine abrus</name>
    <dbReference type="NCBI Taxonomy" id="3816"/>
    <lineage>
        <taxon>Eukaryota</taxon>
        <taxon>Viridiplantae</taxon>
        <taxon>Streptophyta</taxon>
        <taxon>Embryophyta</taxon>
        <taxon>Tracheophyta</taxon>
        <taxon>Spermatophyta</taxon>
        <taxon>Magnoliopsida</taxon>
        <taxon>eudicotyledons</taxon>
        <taxon>Gunneridae</taxon>
        <taxon>Pentapetalae</taxon>
        <taxon>rosids</taxon>
        <taxon>fabids</taxon>
        <taxon>Fabales</taxon>
        <taxon>Fabaceae</taxon>
        <taxon>Papilionoideae</taxon>
        <taxon>50 kb inversion clade</taxon>
        <taxon>NPAAA clade</taxon>
        <taxon>indigoferoid/millettioid clade</taxon>
        <taxon>Abreae</taxon>
        <taxon>Abrus</taxon>
    </lineage>
</organism>
<dbReference type="GeneID" id="113851190"/>
<gene>
    <name evidence="2" type="primary">LOC113851190</name>
</gene>